<evidence type="ECO:0000259" key="12">
    <source>
        <dbReference type="PROSITE" id="PS50157"/>
    </source>
</evidence>
<keyword evidence="15" id="KW-1185">Reference proteome</keyword>
<feature type="region of interest" description="Disordered" evidence="11">
    <location>
        <begin position="320"/>
        <end position="340"/>
    </location>
</feature>
<dbReference type="InterPro" id="IPR036236">
    <property type="entry name" value="Znf_C2H2_sf"/>
</dbReference>
<protein>
    <submittedName>
        <fullName evidence="13 14">Zinc finger protein 266</fullName>
    </submittedName>
</protein>
<evidence type="ECO:0000256" key="2">
    <source>
        <dbReference type="ARBA" id="ARBA00022723"/>
    </source>
</evidence>
<feature type="compositionally biased region" description="Basic and acidic residues" evidence="11">
    <location>
        <begin position="663"/>
        <end position="676"/>
    </location>
</feature>
<reference evidence="13" key="1">
    <citation type="submission" date="2007-03" db="EMBL/GenBank/DDBJ databases">
        <title>Annotation of Culex pipiens quinquefasciatus.</title>
        <authorList>
            <consortium name="The Broad Institute Genome Sequencing Platform"/>
            <person name="Atkinson P.W."/>
            <person name="Hemingway J."/>
            <person name="Christensen B.M."/>
            <person name="Higgs S."/>
            <person name="Kodira C."/>
            <person name="Hannick L."/>
            <person name="Megy K."/>
            <person name="O'Leary S."/>
            <person name="Pearson M."/>
            <person name="Haas B.J."/>
            <person name="Mauceli E."/>
            <person name="Wortman J.R."/>
            <person name="Lee N.H."/>
            <person name="Guigo R."/>
            <person name="Stanke M."/>
            <person name="Alvarado L."/>
            <person name="Amedeo P."/>
            <person name="Antoine C.H."/>
            <person name="Arensburger P."/>
            <person name="Bidwell S.L."/>
            <person name="Crawford M."/>
            <person name="Camaro F."/>
            <person name="Devon K."/>
            <person name="Engels R."/>
            <person name="Hammond M."/>
            <person name="Howarth C."/>
            <person name="Koehrsen M."/>
            <person name="Lawson D."/>
            <person name="Montgomery P."/>
            <person name="Nene V."/>
            <person name="Nusbaum C."/>
            <person name="Puiu D."/>
            <person name="Romero-Severson J."/>
            <person name="Severson D.W."/>
            <person name="Shumway M."/>
            <person name="Sisk P."/>
            <person name="Stolte C."/>
            <person name="Zeng Q."/>
            <person name="Eisenstadt E."/>
            <person name="Fraser-Liggett C."/>
            <person name="Strausberg R."/>
            <person name="Galagan J."/>
            <person name="Birren B."/>
            <person name="Collins F.H."/>
        </authorList>
    </citation>
    <scope>NUCLEOTIDE SEQUENCE [LARGE SCALE GENOMIC DNA]</scope>
    <source>
        <strain evidence="13">JHB</strain>
    </source>
</reference>
<dbReference type="AlphaFoldDB" id="B0WBL2"/>
<dbReference type="FunFam" id="3.30.160.60:FF:000029">
    <property type="entry name" value="GLI family zinc finger 4"/>
    <property type="match status" value="1"/>
</dbReference>
<accession>B0WBL2</accession>
<dbReference type="VEuPathDB" id="VectorBase:CQUJHB009195"/>
<feature type="domain" description="C2H2-type" evidence="12">
    <location>
        <begin position="547"/>
        <end position="574"/>
    </location>
</feature>
<dbReference type="FunFam" id="3.30.160.60:FF:000965">
    <property type="entry name" value="Neurotrophin receptor-interacting factor homolog"/>
    <property type="match status" value="1"/>
</dbReference>
<keyword evidence="7" id="KW-0238">DNA-binding</keyword>
<dbReference type="GO" id="GO:0005634">
    <property type="term" value="C:nucleus"/>
    <property type="evidence" value="ECO:0007669"/>
    <property type="project" value="UniProtKB-SubCell"/>
</dbReference>
<name>B0WBL2_CULQU</name>
<evidence type="ECO:0000313" key="14">
    <source>
        <dbReference type="EnsemblMetazoa" id="CPIJ004337-PA"/>
    </source>
</evidence>
<dbReference type="GO" id="GO:0008270">
    <property type="term" value="F:zinc ion binding"/>
    <property type="evidence" value="ECO:0007669"/>
    <property type="project" value="UniProtKB-KW"/>
</dbReference>
<dbReference type="Pfam" id="PF00096">
    <property type="entry name" value="zf-C2H2"/>
    <property type="match status" value="10"/>
</dbReference>
<dbReference type="FunFam" id="3.30.160.60:FF:000744">
    <property type="entry name" value="zinc finger E-box-binding homeobox 1"/>
    <property type="match status" value="1"/>
</dbReference>
<dbReference type="OrthoDB" id="6077919at2759"/>
<keyword evidence="3" id="KW-0677">Repeat</keyword>
<dbReference type="SMART" id="SM00355">
    <property type="entry name" value="ZnF_C2H2"/>
    <property type="match status" value="11"/>
</dbReference>
<dbReference type="Gene3D" id="3.30.160.60">
    <property type="entry name" value="Classic Zinc Finger"/>
    <property type="match status" value="10"/>
</dbReference>
<feature type="domain" description="C2H2-type" evidence="12">
    <location>
        <begin position="80"/>
        <end position="99"/>
    </location>
</feature>
<dbReference type="GO" id="GO:0003677">
    <property type="term" value="F:DNA binding"/>
    <property type="evidence" value="ECO:0007669"/>
    <property type="project" value="UniProtKB-KW"/>
</dbReference>
<keyword evidence="4 10" id="KW-0863">Zinc-finger</keyword>
<reference evidence="14" key="2">
    <citation type="submission" date="2021-02" db="UniProtKB">
        <authorList>
            <consortium name="EnsemblMetazoa"/>
        </authorList>
    </citation>
    <scope>IDENTIFICATION</scope>
    <source>
        <strain evidence="14">JHB</strain>
    </source>
</reference>
<evidence type="ECO:0000256" key="6">
    <source>
        <dbReference type="ARBA" id="ARBA00023015"/>
    </source>
</evidence>
<dbReference type="EMBL" id="DS231880">
    <property type="protein sequence ID" value="EDS42547.1"/>
    <property type="molecule type" value="Genomic_DNA"/>
</dbReference>
<sequence length="736" mass="81198">MTTVWLQKSGEGRYELPVAGGSSSDYAKQAVVPQVANVAASPVEPVKPQPPAVQQQTCKCEFCEYLQANRISLGGVDHVFQCEFCGEGFASQGNFNRHRCGSTDIQVYRCEVCRREYGTSRTEPSVGVGLLEGARAKCDICNRNYVQSTTTTTSSTTLYGQVGRPALAEANSYAKTTTSESSMERSDLGGIEEPFGADSECISELLTEGTPVVEPLPKTFYVLANSEMNAGSYLQNAKISSESGVTSLHQYDQYEDEDYSSMSEDEAIVPIEPYAKSPNQEQAKTELPIQETLVDTSSNAVIPTFPSFNSAETIPAMSTNLTEEEECDSSSKEPSSGVTPDRPFKCHICERSYRNHKNLKAHIKGAHEGIRANQCEICGKNFSGSSYLVIHRRRHTGERPFKCGTCGKAFVDSRALSVHARLHTPGNRLKCEYFLKRRDKTFPQYNNLKHHMKKHEATTTTTSVVPTASESSRTSTTLESIASPSSSNSSTSSNLSSTCSSSSGISSGSTSSLTTTLDYKCNVCGKTFGSSEDLQGHLNQHCKDRPNQCEFCSKVFPRSSHLIIHRRRHTGERPFKCKYCEKAFVDSRALSVHTRLHTGERVTCDICLKTFASSSGLIVHRRIHLGIHPYKCDYCPKSFAQSTALKYHLKKHDTANLPTTTNDESKHSDSSQHSEQSDQLETAATTTTEIDQQAKTGGQVKCQVCNKFFRSAEYLARHRRTHSGERPFQVSANPWP</sequence>
<evidence type="ECO:0000256" key="7">
    <source>
        <dbReference type="ARBA" id="ARBA00023125"/>
    </source>
</evidence>
<dbReference type="PROSITE" id="PS00028">
    <property type="entry name" value="ZINC_FINGER_C2H2_1"/>
    <property type="match status" value="9"/>
</dbReference>
<dbReference type="OMA" id="FPQYNNL"/>
<dbReference type="SUPFAM" id="SSF57667">
    <property type="entry name" value="beta-beta-alpha zinc fingers"/>
    <property type="match status" value="7"/>
</dbReference>
<feature type="domain" description="C2H2-type" evidence="12">
    <location>
        <begin position="373"/>
        <end position="400"/>
    </location>
</feature>
<feature type="region of interest" description="Disordered" evidence="11">
    <location>
        <begin position="655"/>
        <end position="684"/>
    </location>
</feature>
<keyword evidence="9" id="KW-0539">Nucleus</keyword>
<dbReference type="KEGG" id="cqu:CpipJ_CPIJ004337"/>
<dbReference type="InParanoid" id="B0WBL2"/>
<dbReference type="HOGENOM" id="CLU_010274_0_0_1"/>
<dbReference type="PANTHER" id="PTHR24394:SF29">
    <property type="entry name" value="MYONEURIN"/>
    <property type="match status" value="1"/>
</dbReference>
<dbReference type="InterPro" id="IPR013087">
    <property type="entry name" value="Znf_C2H2_type"/>
</dbReference>
<feature type="compositionally biased region" description="Low complexity" evidence="11">
    <location>
        <begin position="458"/>
        <end position="513"/>
    </location>
</feature>
<dbReference type="FunFam" id="3.30.160.60:FF:001049">
    <property type="entry name" value="zinc finger protein 319"/>
    <property type="match status" value="1"/>
</dbReference>
<dbReference type="EnsemblMetazoa" id="CPIJ004337-RA">
    <property type="protein sequence ID" value="CPIJ004337-PA"/>
    <property type="gene ID" value="CPIJ004337"/>
</dbReference>
<proteinExistence type="predicted"/>
<dbReference type="eggNOG" id="KOG1721">
    <property type="taxonomic scope" value="Eukaryota"/>
</dbReference>
<feature type="domain" description="C2H2-type" evidence="12">
    <location>
        <begin position="700"/>
        <end position="727"/>
    </location>
</feature>
<comment type="subcellular location">
    <subcellularLocation>
        <location evidence="1">Nucleus</location>
    </subcellularLocation>
</comment>
<keyword evidence="6" id="KW-0805">Transcription regulation</keyword>
<dbReference type="FunFam" id="3.30.160.60:FF:002965">
    <property type="entry name" value="AGAP007915-PA"/>
    <property type="match status" value="1"/>
</dbReference>
<keyword evidence="8" id="KW-0804">Transcription</keyword>
<keyword evidence="5" id="KW-0862">Zinc</keyword>
<dbReference type="PROSITE" id="PS50157">
    <property type="entry name" value="ZINC_FINGER_C2H2_2"/>
    <property type="match status" value="10"/>
</dbReference>
<keyword evidence="2" id="KW-0479">Metal-binding</keyword>
<dbReference type="PANTHER" id="PTHR24394">
    <property type="entry name" value="ZINC FINGER PROTEIN"/>
    <property type="match status" value="1"/>
</dbReference>
<evidence type="ECO:0000256" key="1">
    <source>
        <dbReference type="ARBA" id="ARBA00004123"/>
    </source>
</evidence>
<evidence type="ECO:0000313" key="15">
    <source>
        <dbReference type="Proteomes" id="UP000002320"/>
    </source>
</evidence>
<feature type="domain" description="C2H2-type" evidence="12">
    <location>
        <begin position="519"/>
        <end position="546"/>
    </location>
</feature>
<feature type="region of interest" description="Disordered" evidence="11">
    <location>
        <begin position="449"/>
        <end position="513"/>
    </location>
</feature>
<evidence type="ECO:0000256" key="5">
    <source>
        <dbReference type="ARBA" id="ARBA00022833"/>
    </source>
</evidence>
<evidence type="ECO:0000256" key="10">
    <source>
        <dbReference type="PROSITE-ProRule" id="PRU00042"/>
    </source>
</evidence>
<dbReference type="FunFam" id="3.30.160.60:FF:002077">
    <property type="entry name" value="LP19870p"/>
    <property type="match status" value="1"/>
</dbReference>
<evidence type="ECO:0000256" key="9">
    <source>
        <dbReference type="ARBA" id="ARBA00023242"/>
    </source>
</evidence>
<evidence type="ECO:0000313" key="13">
    <source>
        <dbReference type="EMBL" id="EDS42547.1"/>
    </source>
</evidence>
<evidence type="ECO:0000256" key="4">
    <source>
        <dbReference type="ARBA" id="ARBA00022771"/>
    </source>
</evidence>
<feature type="domain" description="C2H2-type" evidence="12">
    <location>
        <begin position="630"/>
        <end position="652"/>
    </location>
</feature>
<gene>
    <name evidence="14" type="primary">6035990</name>
    <name evidence="13" type="ORF">CpipJ_CPIJ004337</name>
</gene>
<dbReference type="GO" id="GO:0000981">
    <property type="term" value="F:DNA-binding transcription factor activity, RNA polymerase II-specific"/>
    <property type="evidence" value="ECO:0007669"/>
    <property type="project" value="TreeGrafter"/>
</dbReference>
<feature type="domain" description="C2H2-type" evidence="12">
    <location>
        <begin position="602"/>
        <end position="629"/>
    </location>
</feature>
<evidence type="ECO:0000256" key="11">
    <source>
        <dbReference type="SAM" id="MobiDB-lite"/>
    </source>
</evidence>
<feature type="domain" description="C2H2-type" evidence="12">
    <location>
        <begin position="401"/>
        <end position="428"/>
    </location>
</feature>
<evidence type="ECO:0000256" key="8">
    <source>
        <dbReference type="ARBA" id="ARBA00023163"/>
    </source>
</evidence>
<organism>
    <name type="scientific">Culex quinquefasciatus</name>
    <name type="common">Southern house mosquito</name>
    <name type="synonym">Culex pungens</name>
    <dbReference type="NCBI Taxonomy" id="7176"/>
    <lineage>
        <taxon>Eukaryota</taxon>
        <taxon>Metazoa</taxon>
        <taxon>Ecdysozoa</taxon>
        <taxon>Arthropoda</taxon>
        <taxon>Hexapoda</taxon>
        <taxon>Insecta</taxon>
        <taxon>Pterygota</taxon>
        <taxon>Neoptera</taxon>
        <taxon>Endopterygota</taxon>
        <taxon>Diptera</taxon>
        <taxon>Nematocera</taxon>
        <taxon>Culicoidea</taxon>
        <taxon>Culicidae</taxon>
        <taxon>Culicinae</taxon>
        <taxon>Culicini</taxon>
        <taxon>Culex</taxon>
        <taxon>Culex</taxon>
    </lineage>
</organism>
<feature type="domain" description="C2H2-type" evidence="12">
    <location>
        <begin position="575"/>
        <end position="602"/>
    </location>
</feature>
<dbReference type="Proteomes" id="UP000002320">
    <property type="component" value="Unassembled WGS sequence"/>
</dbReference>
<evidence type="ECO:0000256" key="3">
    <source>
        <dbReference type="ARBA" id="ARBA00022737"/>
    </source>
</evidence>
<feature type="domain" description="C2H2-type" evidence="12">
    <location>
        <begin position="344"/>
        <end position="372"/>
    </location>
</feature>
<dbReference type="VEuPathDB" id="VectorBase:CPIJ004337"/>